<evidence type="ECO:0000313" key="3">
    <source>
        <dbReference type="Proteomes" id="UP000254424"/>
    </source>
</evidence>
<reference evidence="2 3" key="1">
    <citation type="submission" date="2018-06" db="EMBL/GenBank/DDBJ databases">
        <authorList>
            <consortium name="Pathogen Informatics"/>
            <person name="Doyle S."/>
        </authorList>
    </citation>
    <scope>NUCLEOTIDE SEQUENCE [LARGE SCALE GENOMIC DNA]</scope>
    <source>
        <strain evidence="2 3">NCTC11155</strain>
    </source>
</reference>
<name>A0A380YQD5_9BACE</name>
<evidence type="ECO:0000256" key="1">
    <source>
        <dbReference type="SAM" id="Phobius"/>
    </source>
</evidence>
<sequence>MNIIMKIKKSRRNIFIITLIILLICLATGAYSLSQYTLIHPITPIMCFSVLSLLSGIFFYKAKIWIWITGSAQFLPNALCHFFCTCIISLSLFYICNYTFANDEEGSIRKTIVEEKYKKVHHKSRRIGRNRYTQGEAYNVYYMKVKLGNEHIKELQIEQKRYAQLHEGDTVPLFVSKGLFNIFVIKYNHISKYTNESSYRNQFKKQH</sequence>
<gene>
    <name evidence="2" type="ORF">NCTC11155_01883</name>
</gene>
<keyword evidence="1" id="KW-1133">Transmembrane helix</keyword>
<dbReference type="EMBL" id="UFSX01000001">
    <property type="protein sequence ID" value="SUV29891.1"/>
    <property type="molecule type" value="Genomic_DNA"/>
</dbReference>
<dbReference type="AlphaFoldDB" id="A0A380YQD5"/>
<organism evidence="2 3">
    <name type="scientific">Bacteroides eggerthii</name>
    <dbReference type="NCBI Taxonomy" id="28111"/>
    <lineage>
        <taxon>Bacteria</taxon>
        <taxon>Pseudomonadati</taxon>
        <taxon>Bacteroidota</taxon>
        <taxon>Bacteroidia</taxon>
        <taxon>Bacteroidales</taxon>
        <taxon>Bacteroidaceae</taxon>
        <taxon>Bacteroides</taxon>
    </lineage>
</organism>
<feature type="transmembrane region" description="Helical" evidence="1">
    <location>
        <begin position="42"/>
        <end position="62"/>
    </location>
</feature>
<evidence type="ECO:0000313" key="2">
    <source>
        <dbReference type="EMBL" id="SUV29891.1"/>
    </source>
</evidence>
<dbReference type="STRING" id="483216.BACEGG_01922"/>
<keyword evidence="1" id="KW-0812">Transmembrane</keyword>
<keyword evidence="1" id="KW-0472">Membrane</keyword>
<proteinExistence type="predicted"/>
<dbReference type="Proteomes" id="UP000254424">
    <property type="component" value="Unassembled WGS sequence"/>
</dbReference>
<accession>A0A380YQD5</accession>
<feature type="transmembrane region" description="Helical" evidence="1">
    <location>
        <begin position="74"/>
        <end position="95"/>
    </location>
</feature>
<protein>
    <submittedName>
        <fullName evidence="2">Protein of uncharacterized function (DUF2500)</fullName>
    </submittedName>
</protein>